<organism evidence="1 2">
    <name type="scientific">Flavobacterium phage vB_FspM_immuto_2-6A</name>
    <dbReference type="NCBI Taxonomy" id="2801477"/>
    <lineage>
        <taxon>Viruses</taxon>
        <taxon>Duplodnaviria</taxon>
        <taxon>Heunggongvirae</taxon>
        <taxon>Uroviricota</taxon>
        <taxon>Caudoviricetes</taxon>
        <taxon>Immutovirus</taxon>
        <taxon>Immutovirus immuto</taxon>
    </lineage>
</organism>
<name>A0A7T8IWT6_9CAUD</name>
<dbReference type="Pfam" id="PF01041">
    <property type="entry name" value="DegT_DnrJ_EryC1"/>
    <property type="match status" value="1"/>
</dbReference>
<sequence length="399" mass="45334">MKKLNKQIDLFKVFMSPTAAAEVGEVLNSGFIGQGPKVNELEKKLENFLKVDNSEVITYNSATSAEHLAYHLLKTPSKISVGFNGVIMTTEDWPGLEEGDEVLTTALTCTATNWPILANGLKIKWVDIDPTTMNICLKDLESKLTEKTKIVTVVHWGGYPVDLVELKAIQKRYKEKFGFSFMIMDDAAHAMGSKLDGQNIGTFETITTFSLQAIKHITSVDGGFWTSPFRELNRRAKLTRWYGIDREGPRSDFRCESDIPEWGFKFHMNDICATVGLSNLNHAQDIISKHKANGAFYNKKLQGVKGVTLLENDPRKESAYWLYTMRVENRDAFMKYMSENGVATSRVHERNDKHTCTREFLTPLPNVDLVSKDMICIPVGWWVTEEERQYIVDLIKQGW</sequence>
<dbReference type="GO" id="GO:0000271">
    <property type="term" value="P:polysaccharide biosynthetic process"/>
    <property type="evidence" value="ECO:0007669"/>
    <property type="project" value="TreeGrafter"/>
</dbReference>
<dbReference type="Gene3D" id="3.90.1150.10">
    <property type="entry name" value="Aspartate Aminotransferase, domain 1"/>
    <property type="match status" value="1"/>
</dbReference>
<dbReference type="Gene3D" id="3.40.640.10">
    <property type="entry name" value="Type I PLP-dependent aspartate aminotransferase-like (Major domain)"/>
    <property type="match status" value="1"/>
</dbReference>
<dbReference type="PANTHER" id="PTHR30244:SF34">
    <property type="entry name" value="DTDP-4-AMINO-4,6-DIDEOXYGALACTOSE TRANSAMINASE"/>
    <property type="match status" value="1"/>
</dbReference>
<evidence type="ECO:0000313" key="1">
    <source>
        <dbReference type="EMBL" id="QQO91773.1"/>
    </source>
</evidence>
<gene>
    <name evidence="1" type="ORF">immuto26A_94</name>
</gene>
<dbReference type="InterPro" id="IPR015421">
    <property type="entry name" value="PyrdxlP-dep_Trfase_major"/>
</dbReference>
<reference evidence="1 2" key="1">
    <citation type="submission" date="2020-12" db="EMBL/GenBank/DDBJ databases">
        <title>Dynamics of Baltic Sea phages driven by environmental changes.</title>
        <authorList>
            <person name="Hoetzinger M."/>
            <person name="Nilsson E."/>
            <person name="Holmfeldt K."/>
        </authorList>
    </citation>
    <scope>NUCLEOTIDE SEQUENCE [LARGE SCALE GENOMIC DNA]</scope>
</reference>
<dbReference type="SUPFAM" id="SSF53383">
    <property type="entry name" value="PLP-dependent transferases"/>
    <property type="match status" value="1"/>
</dbReference>
<evidence type="ECO:0000313" key="2">
    <source>
        <dbReference type="Proteomes" id="UP000595566"/>
    </source>
</evidence>
<accession>A0A7T8IWT6</accession>
<dbReference type="EMBL" id="MW353175">
    <property type="protein sequence ID" value="QQO91773.1"/>
    <property type="molecule type" value="Genomic_DNA"/>
</dbReference>
<proteinExistence type="predicted"/>
<dbReference type="InterPro" id="IPR015424">
    <property type="entry name" value="PyrdxlP-dep_Trfase"/>
</dbReference>
<dbReference type="PIRSF" id="PIRSF000390">
    <property type="entry name" value="PLP_StrS"/>
    <property type="match status" value="1"/>
</dbReference>
<dbReference type="GO" id="GO:0030170">
    <property type="term" value="F:pyridoxal phosphate binding"/>
    <property type="evidence" value="ECO:0007669"/>
    <property type="project" value="TreeGrafter"/>
</dbReference>
<dbReference type="InterPro" id="IPR000653">
    <property type="entry name" value="DegT/StrS_aminotransferase"/>
</dbReference>
<dbReference type="InterPro" id="IPR015422">
    <property type="entry name" value="PyrdxlP-dep_Trfase_small"/>
</dbReference>
<dbReference type="GO" id="GO:0008483">
    <property type="term" value="F:transaminase activity"/>
    <property type="evidence" value="ECO:0007669"/>
    <property type="project" value="TreeGrafter"/>
</dbReference>
<dbReference type="Proteomes" id="UP000595566">
    <property type="component" value="Segment"/>
</dbReference>
<protein>
    <submittedName>
        <fullName evidence="1">dTDP-4-amino-4,6-dideoxygalactose transaminase</fullName>
    </submittedName>
</protein>
<keyword evidence="2" id="KW-1185">Reference proteome</keyword>
<dbReference type="PANTHER" id="PTHR30244">
    <property type="entry name" value="TRANSAMINASE"/>
    <property type="match status" value="1"/>
</dbReference>